<evidence type="ECO:0000256" key="1">
    <source>
        <dbReference type="ARBA" id="ARBA00001947"/>
    </source>
</evidence>
<evidence type="ECO:0000256" key="4">
    <source>
        <dbReference type="ARBA" id="ARBA00022723"/>
    </source>
</evidence>
<dbReference type="EMBL" id="JARKHS020007524">
    <property type="protein sequence ID" value="KAK8781589.1"/>
    <property type="molecule type" value="Genomic_DNA"/>
</dbReference>
<feature type="domain" description="Peptidase M13 N-terminal" evidence="9">
    <location>
        <begin position="112"/>
        <end position="310"/>
    </location>
</feature>
<evidence type="ECO:0000313" key="10">
    <source>
        <dbReference type="EMBL" id="KAK8781589.1"/>
    </source>
</evidence>
<dbReference type="Pfam" id="PF01431">
    <property type="entry name" value="Peptidase_M13"/>
    <property type="match status" value="2"/>
</dbReference>
<dbReference type="Gene3D" id="1.10.1380.10">
    <property type="entry name" value="Neutral endopeptidase , domain2"/>
    <property type="match status" value="1"/>
</dbReference>
<keyword evidence="7" id="KW-0482">Metalloprotease</keyword>
<gene>
    <name evidence="10" type="ORF">V5799_017069</name>
</gene>
<feature type="domain" description="Peptidase M13 C-terminal" evidence="8">
    <location>
        <begin position="7"/>
        <end position="110"/>
    </location>
</feature>
<dbReference type="InterPro" id="IPR000718">
    <property type="entry name" value="Peptidase_M13"/>
</dbReference>
<evidence type="ECO:0000256" key="5">
    <source>
        <dbReference type="ARBA" id="ARBA00022801"/>
    </source>
</evidence>
<dbReference type="SUPFAM" id="SSF55486">
    <property type="entry name" value="Metalloproteases ('zincins'), catalytic domain"/>
    <property type="match status" value="2"/>
</dbReference>
<dbReference type="Proteomes" id="UP001321473">
    <property type="component" value="Unassembled WGS sequence"/>
</dbReference>
<evidence type="ECO:0000256" key="6">
    <source>
        <dbReference type="ARBA" id="ARBA00022833"/>
    </source>
</evidence>
<organism evidence="10 11">
    <name type="scientific">Amblyomma americanum</name>
    <name type="common">Lone star tick</name>
    <dbReference type="NCBI Taxonomy" id="6943"/>
    <lineage>
        <taxon>Eukaryota</taxon>
        <taxon>Metazoa</taxon>
        <taxon>Ecdysozoa</taxon>
        <taxon>Arthropoda</taxon>
        <taxon>Chelicerata</taxon>
        <taxon>Arachnida</taxon>
        <taxon>Acari</taxon>
        <taxon>Parasitiformes</taxon>
        <taxon>Ixodida</taxon>
        <taxon>Ixodoidea</taxon>
        <taxon>Ixodidae</taxon>
        <taxon>Amblyomminae</taxon>
        <taxon>Amblyomma</taxon>
    </lineage>
</organism>
<comment type="similarity">
    <text evidence="2">Belongs to the peptidase M13 family.</text>
</comment>
<comment type="cofactor">
    <cofactor evidence="1">
        <name>Zn(2+)</name>
        <dbReference type="ChEBI" id="CHEBI:29105"/>
    </cofactor>
</comment>
<dbReference type="GO" id="GO:0016485">
    <property type="term" value="P:protein processing"/>
    <property type="evidence" value="ECO:0007669"/>
    <property type="project" value="TreeGrafter"/>
</dbReference>
<dbReference type="InterPro" id="IPR008753">
    <property type="entry name" value="Peptidase_M13_N"/>
</dbReference>
<dbReference type="Pfam" id="PF05649">
    <property type="entry name" value="Peptidase_M13_N"/>
    <property type="match status" value="1"/>
</dbReference>
<dbReference type="GO" id="GO:0005886">
    <property type="term" value="C:plasma membrane"/>
    <property type="evidence" value="ECO:0007669"/>
    <property type="project" value="TreeGrafter"/>
</dbReference>
<evidence type="ECO:0000259" key="9">
    <source>
        <dbReference type="Pfam" id="PF05649"/>
    </source>
</evidence>
<dbReference type="Gene3D" id="3.40.390.10">
    <property type="entry name" value="Collagenase (Catalytic Domain)"/>
    <property type="match status" value="2"/>
</dbReference>
<dbReference type="PROSITE" id="PS51885">
    <property type="entry name" value="NEPRILYSIN"/>
    <property type="match status" value="1"/>
</dbReference>
<dbReference type="InterPro" id="IPR018497">
    <property type="entry name" value="Peptidase_M13_C"/>
</dbReference>
<keyword evidence="6" id="KW-0862">Zinc</keyword>
<dbReference type="InterPro" id="IPR024079">
    <property type="entry name" value="MetalloPept_cat_dom_sf"/>
</dbReference>
<dbReference type="GO" id="GO:0004222">
    <property type="term" value="F:metalloendopeptidase activity"/>
    <property type="evidence" value="ECO:0007669"/>
    <property type="project" value="InterPro"/>
</dbReference>
<keyword evidence="11" id="KW-1185">Reference proteome</keyword>
<dbReference type="InterPro" id="IPR042089">
    <property type="entry name" value="Peptidase_M13_dom_2"/>
</dbReference>
<protein>
    <submittedName>
        <fullName evidence="10">Uncharacterized protein</fullName>
    </submittedName>
</protein>
<comment type="caution">
    <text evidence="10">The sequence shown here is derived from an EMBL/GenBank/DDBJ whole genome shotgun (WGS) entry which is preliminary data.</text>
</comment>
<evidence type="ECO:0000256" key="2">
    <source>
        <dbReference type="ARBA" id="ARBA00007357"/>
    </source>
</evidence>
<proteinExistence type="inferred from homology"/>
<dbReference type="PANTHER" id="PTHR11733">
    <property type="entry name" value="ZINC METALLOPROTEASE FAMILY M13 NEPRILYSIN-RELATED"/>
    <property type="match status" value="1"/>
</dbReference>
<keyword evidence="4" id="KW-0479">Metal-binding</keyword>
<name>A0AAQ4F3F0_AMBAM</name>
<dbReference type="AlphaFoldDB" id="A0AAQ4F3F0"/>
<dbReference type="PANTHER" id="PTHR11733:SF241">
    <property type="entry name" value="GH26575P-RELATED"/>
    <property type="match status" value="1"/>
</dbReference>
<keyword evidence="5" id="KW-0378">Hydrolase</keyword>
<evidence type="ECO:0000259" key="8">
    <source>
        <dbReference type="Pfam" id="PF01431"/>
    </source>
</evidence>
<keyword evidence="3" id="KW-0645">Protease</keyword>
<accession>A0AAQ4F3F0</accession>
<evidence type="ECO:0000256" key="7">
    <source>
        <dbReference type="ARBA" id="ARBA00023049"/>
    </source>
</evidence>
<evidence type="ECO:0000313" key="11">
    <source>
        <dbReference type="Proteomes" id="UP001321473"/>
    </source>
</evidence>
<feature type="domain" description="Peptidase M13 C-terminal" evidence="8">
    <location>
        <begin position="465"/>
        <end position="531"/>
    </location>
</feature>
<evidence type="ECO:0000256" key="3">
    <source>
        <dbReference type="ARBA" id="ARBA00022670"/>
    </source>
</evidence>
<reference evidence="10 11" key="1">
    <citation type="journal article" date="2023" name="Arcadia Sci">
        <title>De novo assembly of a long-read Amblyomma americanum tick genome.</title>
        <authorList>
            <person name="Chou S."/>
            <person name="Poskanzer K.E."/>
            <person name="Rollins M."/>
            <person name="Thuy-Boun P.S."/>
        </authorList>
    </citation>
    <scope>NUCLEOTIDE SEQUENCE [LARGE SCALE GENOMIC DNA]</scope>
    <source>
        <strain evidence="10">F_SG_1</strain>
        <tissue evidence="10">Salivary glands</tissue>
    </source>
</reference>
<dbReference type="GO" id="GO:0046872">
    <property type="term" value="F:metal ion binding"/>
    <property type="evidence" value="ECO:0007669"/>
    <property type="project" value="UniProtKB-KW"/>
</dbReference>
<feature type="non-terminal residue" evidence="10">
    <location>
        <position position="1"/>
    </location>
</feature>
<sequence length="540" mass="59194">VESTARALTNDMTDSEGFADFTGMLLTYSAFKRLPAAERTRVPPDLGLNAEMTFFVSHCLKWCGTSKTDQRRRPAGRYWHTRSRCLVPLMNMPEFSAAFSCKAGSFMNPTSVGAGVSPNVLEAAAIEIDKPRLFFSCNDASRPAVTNLFKDALIEVMSMFAAASATIGYGDVDVVMGVFTRLASSPAIAASPDTSPLVYTNVKLIELDKGFKNFLEGVFNSIVTNDGTTEVVLKSPDYLRNHIPAAMQELSPHAVANYLGFMVLVKAAPFFPEKFSNLRQIFGKDALDRTLPDVSQTKALCLLVVQQVLPACFAKAAMKLRCMSRAGGVDQRALGSYCALPAQEEPEGGVLFKARAVRAVSARDPAAQRTTTAGFPPGVHAAVAEEAPAGPQDWAGSAGTERVSVLLCRALVEILFPRNIYEQDAALALTDETLRHLDELLSCFEKDLRVLPAGQRCPVDFRFKDLPEFSSDALFFLYYALDNCEWADTVYAEHQGTWKHARYRVNAALRHVEEFAEQFGCRDGDQMALSANMCHVLKKD</sequence>